<evidence type="ECO:0000256" key="4">
    <source>
        <dbReference type="ARBA" id="ARBA00022741"/>
    </source>
</evidence>
<dbReference type="FunFam" id="1.10.10.10:FF:000322">
    <property type="entry name" value="Probable disease resistance protein At1g63360"/>
    <property type="match status" value="1"/>
</dbReference>
<keyword evidence="2" id="KW-0433">Leucine-rich repeat</keyword>
<name>A0AAE1TH87_9FABA</name>
<dbReference type="SUPFAM" id="SSF52058">
    <property type="entry name" value="L domain-like"/>
    <property type="match status" value="1"/>
</dbReference>
<dbReference type="InterPro" id="IPR057135">
    <property type="entry name" value="At4g27190-like_LRR"/>
</dbReference>
<dbReference type="InterPro" id="IPR042197">
    <property type="entry name" value="Apaf_helical"/>
</dbReference>
<dbReference type="Pfam" id="PF23247">
    <property type="entry name" value="LRR_RPS2"/>
    <property type="match status" value="1"/>
</dbReference>
<dbReference type="PANTHER" id="PTHR33463:SF220">
    <property type="entry name" value="NB-ARC DOMAIN-CONTAINING PROTEIN"/>
    <property type="match status" value="1"/>
</dbReference>
<dbReference type="FunFam" id="1.10.8.430:FF:000003">
    <property type="entry name" value="Probable disease resistance protein At5g66910"/>
    <property type="match status" value="1"/>
</dbReference>
<keyword evidence="6" id="KW-0067">ATP-binding</keyword>
<dbReference type="Pfam" id="PF00931">
    <property type="entry name" value="NB-ARC"/>
    <property type="match status" value="1"/>
</dbReference>
<evidence type="ECO:0000256" key="3">
    <source>
        <dbReference type="ARBA" id="ARBA00022737"/>
    </source>
</evidence>
<dbReference type="InterPro" id="IPR036388">
    <property type="entry name" value="WH-like_DNA-bd_sf"/>
</dbReference>
<accession>A0AAE1TH87</accession>
<dbReference type="EMBL" id="JAWXYG010000001">
    <property type="protein sequence ID" value="KAK4285092.1"/>
    <property type="molecule type" value="Genomic_DNA"/>
</dbReference>
<evidence type="ECO:0000256" key="6">
    <source>
        <dbReference type="ARBA" id="ARBA00022840"/>
    </source>
</evidence>
<dbReference type="InterPro" id="IPR003593">
    <property type="entry name" value="AAA+_ATPase"/>
</dbReference>
<keyword evidence="4" id="KW-0547">Nucleotide-binding</keyword>
<dbReference type="Gene3D" id="3.80.10.10">
    <property type="entry name" value="Ribonuclease Inhibitor"/>
    <property type="match status" value="2"/>
</dbReference>
<dbReference type="SUPFAM" id="SSF52540">
    <property type="entry name" value="P-loop containing nucleoside triphosphate hydrolases"/>
    <property type="match status" value="1"/>
</dbReference>
<dbReference type="Pfam" id="PF23559">
    <property type="entry name" value="WHD_DRP"/>
    <property type="match status" value="1"/>
</dbReference>
<organism evidence="9 10">
    <name type="scientific">Acacia crassicarpa</name>
    <name type="common">northern wattle</name>
    <dbReference type="NCBI Taxonomy" id="499986"/>
    <lineage>
        <taxon>Eukaryota</taxon>
        <taxon>Viridiplantae</taxon>
        <taxon>Streptophyta</taxon>
        <taxon>Embryophyta</taxon>
        <taxon>Tracheophyta</taxon>
        <taxon>Spermatophyta</taxon>
        <taxon>Magnoliopsida</taxon>
        <taxon>eudicotyledons</taxon>
        <taxon>Gunneridae</taxon>
        <taxon>Pentapetalae</taxon>
        <taxon>rosids</taxon>
        <taxon>fabids</taxon>
        <taxon>Fabales</taxon>
        <taxon>Fabaceae</taxon>
        <taxon>Caesalpinioideae</taxon>
        <taxon>mimosoid clade</taxon>
        <taxon>Acacieae</taxon>
        <taxon>Acacia</taxon>
    </lineage>
</organism>
<evidence type="ECO:0000313" key="9">
    <source>
        <dbReference type="EMBL" id="KAK4285092.1"/>
    </source>
</evidence>
<dbReference type="PRINTS" id="PR00364">
    <property type="entry name" value="DISEASERSIST"/>
</dbReference>
<dbReference type="InterPro" id="IPR058922">
    <property type="entry name" value="WHD_DRP"/>
</dbReference>
<evidence type="ECO:0000256" key="5">
    <source>
        <dbReference type="ARBA" id="ARBA00022821"/>
    </source>
</evidence>
<dbReference type="Gene3D" id="1.10.10.10">
    <property type="entry name" value="Winged helix-like DNA-binding domain superfamily/Winged helix DNA-binding domain"/>
    <property type="match status" value="1"/>
</dbReference>
<dbReference type="GO" id="GO:0043531">
    <property type="term" value="F:ADP binding"/>
    <property type="evidence" value="ECO:0007669"/>
    <property type="project" value="InterPro"/>
</dbReference>
<comment type="caution">
    <text evidence="9">The sequence shown here is derived from an EMBL/GenBank/DDBJ whole genome shotgun (WGS) entry which is preliminary data.</text>
</comment>
<keyword evidence="7" id="KW-0175">Coiled coil</keyword>
<comment type="similarity">
    <text evidence="1">Belongs to the disease resistance NB-LRR family.</text>
</comment>
<evidence type="ECO:0000256" key="1">
    <source>
        <dbReference type="ARBA" id="ARBA00008894"/>
    </source>
</evidence>
<evidence type="ECO:0000313" key="10">
    <source>
        <dbReference type="Proteomes" id="UP001293593"/>
    </source>
</evidence>
<dbReference type="InterPro" id="IPR050905">
    <property type="entry name" value="Plant_NBS-LRR"/>
</dbReference>
<dbReference type="Proteomes" id="UP001293593">
    <property type="component" value="Unassembled WGS sequence"/>
</dbReference>
<dbReference type="GO" id="GO:0005524">
    <property type="term" value="F:ATP binding"/>
    <property type="evidence" value="ECO:0007669"/>
    <property type="project" value="UniProtKB-KW"/>
</dbReference>
<sequence length="874" mass="100290">MEASSAIWDATKICCCFLNKEAAYACHLEHNLKLLEAKWEKLAEKKNDVEANIEEEEERSHQLSGWLKRTASVQEEIKDIQVCGNKQIQKKWLSKYCISSYKLGKKVAKILRKVDELESEGKQFFRDFKISLKRLHKPNEMPCGETVGLDLMFDKVWRSIEETNIGIIGLYGMGGVGKTTLLKKINNELGKRSDFYIVWVVVSKSPNLDSIMECIRKCVGIEDHIWNHCSNQDGKVAKIYEILKKKKFVLLLDDIWDRLDLEKVGVPHPKETNFQSKVLFTTRFEDVCAKMKAQREYKVEVLTEKEALELFAMKVGEETLKSNLAICNLAQEMVRECKGLPLALSVVGSAMAGVKSVEAWEHSINNLTSSSWTASSLETEVFFVLKFSYDRLPDETHKNCFLYCALYPEDDEIEVDDLIQKWIGEGFLDIDGIRSVHDMHCHGESIIEKLKLSCLLENVEHDSFIRGLVKMHDVIRDMALWIAHDQDRNKKKIIVQEDAWAISQANVENWEMVERISILSGVGSWIQSKSWTSLRTLLLNNKSDCAINGLQNIQYASQLKVLELGDMKIVSAEGIGGLNLLQYLSLRVTTLTNASDLWRELKNLKNLKFFHLFLGDYIVIPLGVISNLHQLKVFRFYFGGVRAEREEEEFVEELECSSNLEELWVEIKTESGLNKLLKSAKLQSCIYRLLLRDVGGQVNGPLLLATMSKMKHLHDLDLRFLENVIDLSVCDTCRLSTLQSVLVYKCDTIHHLTWLKYAPLLRQLRVLNCYSIEEVIKGEIVLEEDEEDTIFPSLEVLTLNGLPNLRSIHERVLCFPSLRSIKVSGCENLKKLPFDSNSAKAKLRRIKGDQEWWNNLEWDDLATKATFHSKFLHV</sequence>
<dbReference type="Gene3D" id="1.10.8.430">
    <property type="entry name" value="Helical domain of apoptotic protease-activating factors"/>
    <property type="match status" value="1"/>
</dbReference>
<dbReference type="PANTHER" id="PTHR33463">
    <property type="entry name" value="NB-ARC DOMAIN-CONTAINING PROTEIN-RELATED"/>
    <property type="match status" value="1"/>
</dbReference>
<proteinExistence type="inferred from homology"/>
<evidence type="ECO:0000256" key="7">
    <source>
        <dbReference type="SAM" id="Coils"/>
    </source>
</evidence>
<dbReference type="SMART" id="SM00382">
    <property type="entry name" value="AAA"/>
    <property type="match status" value="1"/>
</dbReference>
<gene>
    <name evidence="9" type="ORF">QN277_001835</name>
</gene>
<dbReference type="InterPro" id="IPR002182">
    <property type="entry name" value="NB-ARC"/>
</dbReference>
<reference evidence="9" key="1">
    <citation type="submission" date="2023-10" db="EMBL/GenBank/DDBJ databases">
        <title>Chromosome-level genome of the transformable northern wattle, Acacia crassicarpa.</title>
        <authorList>
            <person name="Massaro I."/>
            <person name="Sinha N.R."/>
            <person name="Poethig S."/>
            <person name="Leichty A.R."/>
        </authorList>
    </citation>
    <scope>NUCLEOTIDE SEQUENCE</scope>
    <source>
        <strain evidence="9">Acra3RX</strain>
        <tissue evidence="9">Leaf</tissue>
    </source>
</reference>
<protein>
    <recommendedName>
        <fullName evidence="8">AAA+ ATPase domain-containing protein</fullName>
    </recommendedName>
</protein>
<keyword evidence="3" id="KW-0677">Repeat</keyword>
<feature type="domain" description="AAA+ ATPase" evidence="8">
    <location>
        <begin position="164"/>
        <end position="303"/>
    </location>
</feature>
<dbReference type="InterPro" id="IPR027417">
    <property type="entry name" value="P-loop_NTPase"/>
</dbReference>
<evidence type="ECO:0000259" key="8">
    <source>
        <dbReference type="SMART" id="SM00382"/>
    </source>
</evidence>
<evidence type="ECO:0000256" key="2">
    <source>
        <dbReference type="ARBA" id="ARBA00022614"/>
    </source>
</evidence>
<dbReference type="Gene3D" id="3.40.50.300">
    <property type="entry name" value="P-loop containing nucleotide triphosphate hydrolases"/>
    <property type="match status" value="1"/>
</dbReference>
<feature type="coiled-coil region" evidence="7">
    <location>
        <begin position="32"/>
        <end position="59"/>
    </location>
</feature>
<dbReference type="GO" id="GO:0006952">
    <property type="term" value="P:defense response"/>
    <property type="evidence" value="ECO:0007669"/>
    <property type="project" value="UniProtKB-KW"/>
</dbReference>
<keyword evidence="5" id="KW-0611">Plant defense</keyword>
<dbReference type="FunFam" id="3.40.50.300:FF:001091">
    <property type="entry name" value="Probable disease resistance protein At1g61300"/>
    <property type="match status" value="1"/>
</dbReference>
<dbReference type="AlphaFoldDB" id="A0AAE1TH87"/>
<dbReference type="InterPro" id="IPR032675">
    <property type="entry name" value="LRR_dom_sf"/>
</dbReference>
<keyword evidence="10" id="KW-1185">Reference proteome</keyword>